<organism evidence="2 3">
    <name type="scientific">Colletotrichum spinosum</name>
    <dbReference type="NCBI Taxonomy" id="1347390"/>
    <lineage>
        <taxon>Eukaryota</taxon>
        <taxon>Fungi</taxon>
        <taxon>Dikarya</taxon>
        <taxon>Ascomycota</taxon>
        <taxon>Pezizomycotina</taxon>
        <taxon>Sordariomycetes</taxon>
        <taxon>Hypocreomycetidae</taxon>
        <taxon>Glomerellales</taxon>
        <taxon>Glomerellaceae</taxon>
        <taxon>Colletotrichum</taxon>
        <taxon>Colletotrichum orbiculare species complex</taxon>
    </lineage>
</organism>
<evidence type="ECO:0000256" key="1">
    <source>
        <dbReference type="SAM" id="Phobius"/>
    </source>
</evidence>
<proteinExistence type="predicted"/>
<reference evidence="2 3" key="1">
    <citation type="submission" date="2018-11" db="EMBL/GenBank/DDBJ databases">
        <title>Genome sequence and assembly of Colletotrichum spinosum.</title>
        <authorList>
            <person name="Gan P."/>
            <person name="Shirasu K."/>
        </authorList>
    </citation>
    <scope>NUCLEOTIDE SEQUENCE [LARGE SCALE GENOMIC DNA]</scope>
    <source>
        <strain evidence="2 3">CBS 515.97</strain>
    </source>
</reference>
<protein>
    <submittedName>
        <fullName evidence="2">Uncharacterized protein</fullName>
    </submittedName>
</protein>
<comment type="caution">
    <text evidence="2">The sequence shown here is derived from an EMBL/GenBank/DDBJ whole genome shotgun (WGS) entry which is preliminary data.</text>
</comment>
<dbReference type="EMBL" id="QAPG01000093">
    <property type="protein sequence ID" value="TDZ31830.1"/>
    <property type="molecule type" value="Genomic_DNA"/>
</dbReference>
<keyword evidence="1" id="KW-0812">Transmembrane</keyword>
<keyword evidence="1" id="KW-1133">Transmembrane helix</keyword>
<keyword evidence="3" id="KW-1185">Reference proteome</keyword>
<dbReference type="AlphaFoldDB" id="A0A4R8Q452"/>
<sequence>MSYGGHSSRRSSYDDEDSIEVSDAVLKDMIMKQPDVDQKEWSDYRKSNAFFLVCMLGIIAAMIAGLIGVLVVILSHGHSGETAASQSSVATLIPRFPAMQFHEGGYNGTLHSINGTVTGVSTGTAVSVSVTNETFTAMASHDDCSEPTETFTAKNGTSVELTTTVKKTRTQTFTFQETQGTTVSSAMAADGTLTETTTVLVSQPAEIATQTTSLTETATQTRTVQKPAEATTVTASVISEPAETVVQTTAFTVTETATVVESATETSAEVSSVLITETQTEAQTETLTQTMAQVTTSEDVAITTTLTPTTWVFSTQTVTLESQTSSHEAECADEDHTVFVTVTQTVEPASSPEVVSSKTVGNPMSADTDLTTITVTVDSFTPTSESPAAESTTSLLVTTISGTKQTIVVTQLATQTVVVTVVDGTTIFSTATSDVLAVPGTPIMTSPAAPETSTVFKTVTEGVTESVSEVASETSSIEASKSFVSIWTTVMLTDRATRTVTVDGGIATVTVQPPATSATTTSVETVGEVDIVVTSITVDGRLVPTVIAIPRHYTSTQTLTSKITEVVTETVVESAPSPIYSSFTAAQLNVTSVARPNRTTIYVTGTPMMQPQPTSQPPFPLNGTVTVAQHTGGGPLSTSSMPVVVSSADRRPEAGVFGPFERGSLVGQSCFVVFILGLMVLF</sequence>
<keyword evidence="1" id="KW-0472">Membrane</keyword>
<accession>A0A4R8Q452</accession>
<gene>
    <name evidence="2" type="ORF">C8035_v001002</name>
</gene>
<name>A0A4R8Q452_9PEZI</name>
<evidence type="ECO:0000313" key="3">
    <source>
        <dbReference type="Proteomes" id="UP000295083"/>
    </source>
</evidence>
<evidence type="ECO:0000313" key="2">
    <source>
        <dbReference type="EMBL" id="TDZ31830.1"/>
    </source>
</evidence>
<dbReference type="Proteomes" id="UP000295083">
    <property type="component" value="Unassembled WGS sequence"/>
</dbReference>
<feature type="transmembrane region" description="Helical" evidence="1">
    <location>
        <begin position="49"/>
        <end position="74"/>
    </location>
</feature>